<dbReference type="GO" id="GO:0006355">
    <property type="term" value="P:regulation of DNA-templated transcription"/>
    <property type="evidence" value="ECO:0007669"/>
    <property type="project" value="InterPro"/>
</dbReference>
<dbReference type="Gene3D" id="1.10.10.10">
    <property type="entry name" value="Winged helix-like DNA-binding domain superfamily/Winged helix DNA-binding domain"/>
    <property type="match status" value="1"/>
</dbReference>
<dbReference type="PROSITE" id="PS50043">
    <property type="entry name" value="HTH_LUXR_2"/>
    <property type="match status" value="1"/>
</dbReference>
<dbReference type="InterPro" id="IPR036388">
    <property type="entry name" value="WH-like_DNA-bd_sf"/>
</dbReference>
<evidence type="ECO:0000256" key="3">
    <source>
        <dbReference type="ARBA" id="ARBA00023163"/>
    </source>
</evidence>
<evidence type="ECO:0000259" key="4">
    <source>
        <dbReference type="PROSITE" id="PS50043"/>
    </source>
</evidence>
<dbReference type="PANTHER" id="PTHR44688:SF16">
    <property type="entry name" value="DNA-BINDING TRANSCRIPTIONAL ACTIVATOR DEVR_DOSR"/>
    <property type="match status" value="1"/>
</dbReference>
<dbReference type="InterPro" id="IPR016032">
    <property type="entry name" value="Sig_transdc_resp-reg_C-effctor"/>
</dbReference>
<comment type="caution">
    <text evidence="5">The sequence shown here is derived from an EMBL/GenBank/DDBJ whole genome shotgun (WGS) entry which is preliminary data.</text>
</comment>
<dbReference type="GO" id="GO:0003677">
    <property type="term" value="F:DNA binding"/>
    <property type="evidence" value="ECO:0007669"/>
    <property type="project" value="UniProtKB-KW"/>
</dbReference>
<dbReference type="InterPro" id="IPR000792">
    <property type="entry name" value="Tscrpt_reg_LuxR_C"/>
</dbReference>
<proteinExistence type="predicted"/>
<reference evidence="5" key="1">
    <citation type="submission" date="2022-05" db="EMBL/GenBank/DDBJ databases">
        <authorList>
            <person name="Pankratov T."/>
        </authorList>
    </citation>
    <scope>NUCLEOTIDE SEQUENCE</scope>
    <source>
        <strain evidence="5">BP6-180914</strain>
    </source>
</reference>
<evidence type="ECO:0000313" key="6">
    <source>
        <dbReference type="Proteomes" id="UP001165667"/>
    </source>
</evidence>
<keyword evidence="2" id="KW-0238">DNA-binding</keyword>
<accession>A0AA41YVV8</accession>
<dbReference type="PANTHER" id="PTHR44688">
    <property type="entry name" value="DNA-BINDING TRANSCRIPTIONAL ACTIVATOR DEVR_DOSR"/>
    <property type="match status" value="1"/>
</dbReference>
<dbReference type="Proteomes" id="UP001165667">
    <property type="component" value="Unassembled WGS sequence"/>
</dbReference>
<evidence type="ECO:0000256" key="1">
    <source>
        <dbReference type="ARBA" id="ARBA00023015"/>
    </source>
</evidence>
<dbReference type="SMART" id="SM00421">
    <property type="entry name" value="HTH_LUXR"/>
    <property type="match status" value="1"/>
</dbReference>
<dbReference type="SUPFAM" id="SSF46894">
    <property type="entry name" value="C-terminal effector domain of the bipartite response regulators"/>
    <property type="match status" value="1"/>
</dbReference>
<dbReference type="RefSeq" id="WP_282585435.1">
    <property type="nucleotide sequence ID" value="NZ_JAMOIM010000008.1"/>
</dbReference>
<name>A0AA41YVV8_9HYPH</name>
<keyword evidence="6" id="KW-1185">Reference proteome</keyword>
<protein>
    <submittedName>
        <fullName evidence="5">Helix-turn-helix transcriptional regulator</fullName>
    </submittedName>
</protein>
<evidence type="ECO:0000256" key="2">
    <source>
        <dbReference type="ARBA" id="ARBA00023125"/>
    </source>
</evidence>
<feature type="domain" description="HTH luxR-type" evidence="4">
    <location>
        <begin position="313"/>
        <end position="378"/>
    </location>
</feature>
<evidence type="ECO:0000313" key="5">
    <source>
        <dbReference type="EMBL" id="MCW6509069.1"/>
    </source>
</evidence>
<sequence length="381" mass="40671">MNGRYQYSAEHLSELVGTIYDCVLAPAKWTQAIAAIGAAFNFQNSILAINGFDGRALVGVVVGVDDYWLSRMLNYGTAVTDGWGGMERIAQYPLEEPIVLSRAMPSLDLDRNPYFVEWARPQGIIDAVAVGLERNAVAVSNLSLGRHESAGAVSDAEIDSLRVLAPHLRRAVAISQVLELKTIEASTFGATLDTLSSAILIVDVDTRCLHANDAAKAMLDKRDPIALRDGELVLQSKAGTLALNEAVRNAATTMLTSRSRGAGIPTTGENGSPVVLHVMPLHRPELSRPISRHAVAAVFVSPSASPPQMPADALSLLYALTPAETRVFEMLVGGQTQSNISSTLGLAVSTVKTHLLRIFEKTGTKRQADLIKLASSLSAPL</sequence>
<dbReference type="Pfam" id="PF00196">
    <property type="entry name" value="GerE"/>
    <property type="match status" value="1"/>
</dbReference>
<dbReference type="AlphaFoldDB" id="A0AA41YVV8"/>
<dbReference type="PRINTS" id="PR00038">
    <property type="entry name" value="HTHLUXR"/>
</dbReference>
<gene>
    <name evidence="5" type="ORF">M8523_13655</name>
</gene>
<dbReference type="EMBL" id="JAMOIM010000008">
    <property type="protein sequence ID" value="MCW6509069.1"/>
    <property type="molecule type" value="Genomic_DNA"/>
</dbReference>
<keyword evidence="1" id="KW-0805">Transcription regulation</keyword>
<organism evidence="5 6">
    <name type="scientific">Lichenifustis flavocetrariae</name>
    <dbReference type="NCBI Taxonomy" id="2949735"/>
    <lineage>
        <taxon>Bacteria</taxon>
        <taxon>Pseudomonadati</taxon>
        <taxon>Pseudomonadota</taxon>
        <taxon>Alphaproteobacteria</taxon>
        <taxon>Hyphomicrobiales</taxon>
        <taxon>Lichenihabitantaceae</taxon>
        <taxon>Lichenifustis</taxon>
    </lineage>
</organism>
<keyword evidence="3" id="KW-0804">Transcription</keyword>